<evidence type="ECO:0000259" key="10">
    <source>
        <dbReference type="Pfam" id="PF03372"/>
    </source>
</evidence>
<feature type="site" description="Transition state stabilizer" evidence="7">
    <location>
        <position position="213"/>
    </location>
</feature>
<feature type="binding site" evidence="6">
    <location>
        <position position="211"/>
    </location>
    <ligand>
        <name>Mg(2+)</name>
        <dbReference type="ChEBI" id="CHEBI:18420"/>
        <label>1</label>
    </ligand>
</feature>
<dbReference type="AlphaFoldDB" id="A0AAD6UCP7"/>
<feature type="region of interest" description="Disordered" evidence="9">
    <location>
        <begin position="1"/>
        <end position="39"/>
    </location>
</feature>
<dbReference type="InterPro" id="IPR004808">
    <property type="entry name" value="AP_endonuc_1"/>
</dbReference>
<accession>A0AAD6UCP7</accession>
<feature type="binding site" evidence="6">
    <location>
        <position position="317"/>
    </location>
    <ligand>
        <name>Mg(2+)</name>
        <dbReference type="ChEBI" id="CHEBI:18420"/>
        <label>1</label>
    </ligand>
</feature>
<keyword evidence="3" id="KW-0378">Hydrolase</keyword>
<reference evidence="11" key="1">
    <citation type="submission" date="2023-03" db="EMBL/GenBank/DDBJ databases">
        <title>Massive genome expansion in bonnet fungi (Mycena s.s.) driven by repeated elements and novel gene families across ecological guilds.</title>
        <authorList>
            <consortium name="Lawrence Berkeley National Laboratory"/>
            <person name="Harder C.B."/>
            <person name="Miyauchi S."/>
            <person name="Viragh M."/>
            <person name="Kuo A."/>
            <person name="Thoen E."/>
            <person name="Andreopoulos B."/>
            <person name="Lu D."/>
            <person name="Skrede I."/>
            <person name="Drula E."/>
            <person name="Henrissat B."/>
            <person name="Morin E."/>
            <person name="Kohler A."/>
            <person name="Barry K."/>
            <person name="LaButti K."/>
            <person name="Morin E."/>
            <person name="Salamov A."/>
            <person name="Lipzen A."/>
            <person name="Mereny Z."/>
            <person name="Hegedus B."/>
            <person name="Baldrian P."/>
            <person name="Stursova M."/>
            <person name="Weitz H."/>
            <person name="Taylor A."/>
            <person name="Grigoriev I.V."/>
            <person name="Nagy L.G."/>
            <person name="Martin F."/>
            <person name="Kauserud H."/>
        </authorList>
    </citation>
    <scope>NUCLEOTIDE SEQUENCE</scope>
    <source>
        <strain evidence="11">CBHHK173m</strain>
    </source>
</reference>
<evidence type="ECO:0000256" key="9">
    <source>
        <dbReference type="SAM" id="MobiDB-lite"/>
    </source>
</evidence>
<dbReference type="Pfam" id="PF03372">
    <property type="entry name" value="Exo_endo_phos"/>
    <property type="match status" value="1"/>
</dbReference>
<feature type="binding site" evidence="6">
    <location>
        <position position="213"/>
    </location>
    <ligand>
        <name>Mg(2+)</name>
        <dbReference type="ChEBI" id="CHEBI:18420"/>
        <label>1</label>
    </ligand>
</feature>
<feature type="site" description="Interaction with DNA substrate" evidence="7">
    <location>
        <position position="318"/>
    </location>
</feature>
<feature type="site" description="Important for catalytic activity" evidence="7">
    <location>
        <position position="291"/>
    </location>
</feature>
<keyword evidence="8" id="KW-0234">DNA repair</keyword>
<evidence type="ECO:0000256" key="1">
    <source>
        <dbReference type="ARBA" id="ARBA00007092"/>
    </source>
</evidence>
<feature type="binding site" evidence="6">
    <location>
        <position position="98"/>
    </location>
    <ligand>
        <name>Mg(2+)</name>
        <dbReference type="ChEBI" id="CHEBI:18420"/>
        <label>1</label>
    </ligand>
</feature>
<dbReference type="PANTHER" id="PTHR22748:SF6">
    <property type="entry name" value="DNA-(APURINIC OR APYRIMIDINIC SITE) ENDONUCLEASE"/>
    <property type="match status" value="1"/>
</dbReference>
<dbReference type="EMBL" id="JARJCN010000009">
    <property type="protein sequence ID" value="KAJ7097744.1"/>
    <property type="molecule type" value="Genomic_DNA"/>
</dbReference>
<evidence type="ECO:0000256" key="3">
    <source>
        <dbReference type="ARBA" id="ARBA00022801"/>
    </source>
</evidence>
<dbReference type="InterPro" id="IPR036691">
    <property type="entry name" value="Endo/exonu/phosph_ase_sf"/>
</dbReference>
<feature type="active site" description="Proton donor/acceptor" evidence="5">
    <location>
        <position position="211"/>
    </location>
</feature>
<feature type="compositionally biased region" description="Basic residues" evidence="9">
    <location>
        <begin position="26"/>
        <end position="36"/>
    </location>
</feature>
<dbReference type="GO" id="GO:0006284">
    <property type="term" value="P:base-excision repair"/>
    <property type="evidence" value="ECO:0007669"/>
    <property type="project" value="TreeGrafter"/>
</dbReference>
<evidence type="ECO:0000256" key="6">
    <source>
        <dbReference type="PIRSR" id="PIRSR604808-2"/>
    </source>
</evidence>
<sequence>MPPKAGSSKRKASESSNESDDEKPTIKKTKPAKKAKLAAPVNTQPTNKVLPVKIVFPERTPGTLRLATWNVCGLASSQKKGFKYYVEAEDPDILVLTETKVNDVPVDLGLNARFPHSCWSISAKKTYSGTAILSKHKPLSVTTTLPGHPDPSHVKGRIVTLEFENCFVVGTYTVNAGTDLKTLDAKKEWNTHFEAYIRELDARKPVIWTGDLNVAPTELDLANPKPNWNKTAGYTEAETTAFKNILDPPATAPDANKFVDVWRRLHPTERQYTYFSYRFNCRLKGIGWRLDMFVLSERIADRVKMCEIRSEIYGASDHCPLVMEFEGLL</sequence>
<dbReference type="GO" id="GO:0008311">
    <property type="term" value="F:double-stranded DNA 3'-5' DNA exonuclease activity"/>
    <property type="evidence" value="ECO:0007669"/>
    <property type="project" value="TreeGrafter"/>
</dbReference>
<dbReference type="SUPFAM" id="SSF56219">
    <property type="entry name" value="DNase I-like"/>
    <property type="match status" value="1"/>
</dbReference>
<dbReference type="CDD" id="cd09087">
    <property type="entry name" value="Ape1-like_AP-endo"/>
    <property type="match status" value="1"/>
</dbReference>
<organism evidence="11 12">
    <name type="scientific">Mycena belliarum</name>
    <dbReference type="NCBI Taxonomy" id="1033014"/>
    <lineage>
        <taxon>Eukaryota</taxon>
        <taxon>Fungi</taxon>
        <taxon>Dikarya</taxon>
        <taxon>Basidiomycota</taxon>
        <taxon>Agaricomycotina</taxon>
        <taxon>Agaricomycetes</taxon>
        <taxon>Agaricomycetidae</taxon>
        <taxon>Agaricales</taxon>
        <taxon>Marasmiineae</taxon>
        <taxon>Mycenaceae</taxon>
        <taxon>Mycena</taxon>
    </lineage>
</organism>
<dbReference type="Proteomes" id="UP001222325">
    <property type="component" value="Unassembled WGS sequence"/>
</dbReference>
<feature type="active site" description="Proton acceptor" evidence="5">
    <location>
        <position position="318"/>
    </location>
</feature>
<evidence type="ECO:0000256" key="8">
    <source>
        <dbReference type="RuleBase" id="RU362131"/>
    </source>
</evidence>
<feature type="binding site" evidence="6">
    <location>
        <position position="70"/>
    </location>
    <ligand>
        <name>Mg(2+)</name>
        <dbReference type="ChEBI" id="CHEBI:18420"/>
        <label>1</label>
    </ligand>
</feature>
<evidence type="ECO:0000256" key="4">
    <source>
        <dbReference type="ARBA" id="ARBA00022842"/>
    </source>
</evidence>
<dbReference type="GO" id="GO:0003906">
    <property type="term" value="F:DNA-(apurinic or apyrimidinic site) endonuclease activity"/>
    <property type="evidence" value="ECO:0007669"/>
    <property type="project" value="TreeGrafter"/>
</dbReference>
<dbReference type="NCBIfam" id="TIGR00633">
    <property type="entry name" value="xth"/>
    <property type="match status" value="1"/>
</dbReference>
<evidence type="ECO:0000313" key="12">
    <source>
        <dbReference type="Proteomes" id="UP001222325"/>
    </source>
</evidence>
<gene>
    <name evidence="11" type="ORF">B0H15DRAFT_773177</name>
</gene>
<dbReference type="PANTHER" id="PTHR22748">
    <property type="entry name" value="AP ENDONUCLEASE"/>
    <property type="match status" value="1"/>
</dbReference>
<dbReference type="InterPro" id="IPR005135">
    <property type="entry name" value="Endo/exonuclease/phosphatase"/>
</dbReference>
<dbReference type="PROSITE" id="PS51435">
    <property type="entry name" value="AP_NUCLEASE_F1_4"/>
    <property type="match status" value="1"/>
</dbReference>
<keyword evidence="11" id="KW-0540">Nuclease</keyword>
<comment type="similarity">
    <text evidence="1 8">Belongs to the DNA repair enzymes AP/ExoA family.</text>
</comment>
<comment type="cofactor">
    <cofactor evidence="6 8">
        <name>Mg(2+)</name>
        <dbReference type="ChEBI" id="CHEBI:18420"/>
    </cofactor>
    <cofactor evidence="6 8">
        <name>Mn(2+)</name>
        <dbReference type="ChEBI" id="CHEBI:29035"/>
    </cofactor>
    <text evidence="6 8">Probably binds two magnesium or manganese ions per subunit.</text>
</comment>
<keyword evidence="4 6" id="KW-0460">Magnesium</keyword>
<dbReference type="Gene3D" id="3.60.10.10">
    <property type="entry name" value="Endonuclease/exonuclease/phosphatase"/>
    <property type="match status" value="1"/>
</dbReference>
<keyword evidence="8" id="KW-0227">DNA damage</keyword>
<proteinExistence type="inferred from homology"/>
<keyword evidence="6" id="KW-0464">Manganese</keyword>
<feature type="binding site" evidence="6">
    <location>
        <position position="318"/>
    </location>
    <ligand>
        <name>Mg(2+)</name>
        <dbReference type="ChEBI" id="CHEBI:18420"/>
        <label>1</label>
    </ligand>
</feature>
<evidence type="ECO:0000256" key="5">
    <source>
        <dbReference type="PIRSR" id="PIRSR604808-1"/>
    </source>
</evidence>
<dbReference type="GO" id="GO:0008081">
    <property type="term" value="F:phosphoric diester hydrolase activity"/>
    <property type="evidence" value="ECO:0007669"/>
    <property type="project" value="TreeGrafter"/>
</dbReference>
<feature type="active site" evidence="5">
    <location>
        <position position="172"/>
    </location>
</feature>
<name>A0AAD6UCP7_9AGAR</name>
<keyword evidence="2 6" id="KW-0479">Metal-binding</keyword>
<dbReference type="GO" id="GO:0046872">
    <property type="term" value="F:metal ion binding"/>
    <property type="evidence" value="ECO:0007669"/>
    <property type="project" value="UniProtKB-KW"/>
</dbReference>
<evidence type="ECO:0000313" key="11">
    <source>
        <dbReference type="EMBL" id="KAJ7097744.1"/>
    </source>
</evidence>
<protein>
    <submittedName>
        <fullName evidence="11">Endonuclease/exonuclease/phosphatase</fullName>
    </submittedName>
</protein>
<dbReference type="NCBIfam" id="TIGR00195">
    <property type="entry name" value="exoDNase_III"/>
    <property type="match status" value="1"/>
</dbReference>
<dbReference type="GO" id="GO:0005634">
    <property type="term" value="C:nucleus"/>
    <property type="evidence" value="ECO:0007669"/>
    <property type="project" value="TreeGrafter"/>
</dbReference>
<evidence type="ECO:0000256" key="2">
    <source>
        <dbReference type="ARBA" id="ARBA00022723"/>
    </source>
</evidence>
<feature type="domain" description="Endonuclease/exonuclease/phosphatase" evidence="10">
    <location>
        <begin position="67"/>
        <end position="318"/>
    </location>
</feature>
<evidence type="ECO:0000256" key="7">
    <source>
        <dbReference type="PIRSR" id="PIRSR604808-3"/>
    </source>
</evidence>
<comment type="caution">
    <text evidence="11">The sequence shown here is derived from an EMBL/GenBank/DDBJ whole genome shotgun (WGS) entry which is preliminary data.</text>
</comment>
<keyword evidence="12" id="KW-1185">Reference proteome</keyword>
<keyword evidence="11" id="KW-0255">Endonuclease</keyword>